<sequence length="282" mass="29819">MEQRHAADLAKASTAASCGEYSAAAGVGYLAEADSAPVWEALGGVSEVEAWPPGWPELSGELRPTVSAADDADGGTIVGETAECRRHTQQDAAIDARAERSVASSSSDLSPTIDNLDALSTFDNLAQTVIAAPAPTPETYNIRETLQSTVGPLTTEISQAAPAGQGPSHCNQIKPPTKHDSDKSLNVSWTTEAGDAVMRARDTGVIENEVEKIETADGLRAIGAGLNNIAEAFKNAKRKDDMEPNREILQSLREVTETMKAQTQAFHLLLQHLARGSNSNCN</sequence>
<dbReference type="EMBL" id="BSXT01018865">
    <property type="protein sequence ID" value="GMG15074.1"/>
    <property type="molecule type" value="Genomic_DNA"/>
</dbReference>
<evidence type="ECO:0000313" key="2">
    <source>
        <dbReference type="EMBL" id="GMG15074.1"/>
    </source>
</evidence>
<proteinExistence type="predicted"/>
<dbReference type="AlphaFoldDB" id="A0A9W7DAM2"/>
<dbReference type="Proteomes" id="UP001165121">
    <property type="component" value="Unassembled WGS sequence"/>
</dbReference>
<evidence type="ECO:0000256" key="1">
    <source>
        <dbReference type="SAM" id="MobiDB-lite"/>
    </source>
</evidence>
<accession>A0A9W7DAM2</accession>
<keyword evidence="3" id="KW-1185">Reference proteome</keyword>
<protein>
    <submittedName>
        <fullName evidence="2">Unnamed protein product</fullName>
    </submittedName>
</protein>
<dbReference type="OrthoDB" id="104968at2759"/>
<name>A0A9W7DAM2_9STRA</name>
<organism evidence="2 3">
    <name type="scientific">Phytophthora fragariaefolia</name>
    <dbReference type="NCBI Taxonomy" id="1490495"/>
    <lineage>
        <taxon>Eukaryota</taxon>
        <taxon>Sar</taxon>
        <taxon>Stramenopiles</taxon>
        <taxon>Oomycota</taxon>
        <taxon>Peronosporomycetes</taxon>
        <taxon>Peronosporales</taxon>
        <taxon>Peronosporaceae</taxon>
        <taxon>Phytophthora</taxon>
    </lineage>
</organism>
<gene>
    <name evidence="2" type="ORF">Pfra01_002933100</name>
</gene>
<comment type="caution">
    <text evidence="2">The sequence shown here is derived from an EMBL/GenBank/DDBJ whole genome shotgun (WGS) entry which is preliminary data.</text>
</comment>
<evidence type="ECO:0000313" key="3">
    <source>
        <dbReference type="Proteomes" id="UP001165121"/>
    </source>
</evidence>
<reference evidence="2" key="1">
    <citation type="submission" date="2023-04" db="EMBL/GenBank/DDBJ databases">
        <title>Phytophthora fragariaefolia NBRC 109709.</title>
        <authorList>
            <person name="Ichikawa N."/>
            <person name="Sato H."/>
            <person name="Tonouchi N."/>
        </authorList>
    </citation>
    <scope>NUCLEOTIDE SEQUENCE</scope>
    <source>
        <strain evidence="2">NBRC 109709</strain>
    </source>
</reference>
<feature type="region of interest" description="Disordered" evidence="1">
    <location>
        <begin position="160"/>
        <end position="184"/>
    </location>
</feature>